<dbReference type="Proteomes" id="UP001642484">
    <property type="component" value="Unassembled WGS sequence"/>
</dbReference>
<feature type="region of interest" description="Disordered" evidence="1">
    <location>
        <begin position="273"/>
        <end position="310"/>
    </location>
</feature>
<dbReference type="PROSITE" id="PS00141">
    <property type="entry name" value="ASP_PROTEASE"/>
    <property type="match status" value="1"/>
</dbReference>
<protein>
    <recommendedName>
        <fullName evidence="4">Peptidase A2 domain-containing protein</fullName>
    </recommendedName>
</protein>
<comment type="caution">
    <text evidence="2">The sequence shown here is derived from an EMBL/GenBank/DDBJ whole genome shotgun (WGS) entry which is preliminary data.</text>
</comment>
<dbReference type="InterPro" id="IPR001969">
    <property type="entry name" value="Aspartic_peptidase_AS"/>
</dbReference>
<gene>
    <name evidence="2" type="ORF">CCMP2556_LOCUS24928</name>
</gene>
<name>A0ABP0MA93_9DINO</name>
<organism evidence="2 3">
    <name type="scientific">Durusdinium trenchii</name>
    <dbReference type="NCBI Taxonomy" id="1381693"/>
    <lineage>
        <taxon>Eukaryota</taxon>
        <taxon>Sar</taxon>
        <taxon>Alveolata</taxon>
        <taxon>Dinophyceae</taxon>
        <taxon>Suessiales</taxon>
        <taxon>Symbiodiniaceae</taxon>
        <taxon>Durusdinium</taxon>
    </lineage>
</organism>
<evidence type="ECO:0008006" key="4">
    <source>
        <dbReference type="Google" id="ProtNLM"/>
    </source>
</evidence>
<reference evidence="2 3" key="1">
    <citation type="submission" date="2024-02" db="EMBL/GenBank/DDBJ databases">
        <authorList>
            <person name="Chen Y."/>
            <person name="Shah S."/>
            <person name="Dougan E. K."/>
            <person name="Thang M."/>
            <person name="Chan C."/>
        </authorList>
    </citation>
    <scope>NUCLEOTIDE SEQUENCE [LARGE SCALE GENOMIC DNA]</scope>
</reference>
<feature type="compositionally biased region" description="Polar residues" evidence="1">
    <location>
        <begin position="273"/>
        <end position="294"/>
    </location>
</feature>
<evidence type="ECO:0000313" key="2">
    <source>
        <dbReference type="EMBL" id="CAK9048401.1"/>
    </source>
</evidence>
<accession>A0ABP0MA93</accession>
<keyword evidence="3" id="KW-1185">Reference proteome</keyword>
<dbReference type="EMBL" id="CAXAMN010016524">
    <property type="protein sequence ID" value="CAK9048401.1"/>
    <property type="molecule type" value="Genomic_DNA"/>
</dbReference>
<evidence type="ECO:0000256" key="1">
    <source>
        <dbReference type="SAM" id="MobiDB-lite"/>
    </source>
</evidence>
<proteinExistence type="predicted"/>
<sequence>MAHRDDEEDWTFFDASLTPVHDLRDCECDAAIAHVRPVSVWDNAEEESESRDMVEVILDSGADLSLAPFEYASYGTPCMQSKQNVREKFLLGPVQQPILCLGKFFQNGWSLNQTATSQLALSKEDIAIDAHYKQNSLQACAFVRALTSDDIPVTLLSEFSGVQRREGWHCFESEEFWFPVHFSKNSVRFKSGLPAYIPDAWHTLLYIEGKWLIVEGNQLYVEEVMPYGRHGRTGCPMITILHQGALPWHLFFRSPSECPERFRFLRPRVQQTKSQAESMQVDQTGNEDQSSSPDNVREEPRLEHKETRECEIQASPNIEAVPRDPVVEYAPPSKIKVGGVELTEEGTLKVMREACEFLQIGKTGSKAKCWKRLTTHLHEFESKMAADVIGPPCAFSSDSGQSTE</sequence>
<feature type="compositionally biased region" description="Basic and acidic residues" evidence="1">
    <location>
        <begin position="295"/>
        <end position="310"/>
    </location>
</feature>
<evidence type="ECO:0000313" key="3">
    <source>
        <dbReference type="Proteomes" id="UP001642484"/>
    </source>
</evidence>